<dbReference type="EMBL" id="JAEPRB010000499">
    <property type="protein sequence ID" value="KAG2215606.1"/>
    <property type="molecule type" value="Genomic_DNA"/>
</dbReference>
<proteinExistence type="predicted"/>
<dbReference type="Proteomes" id="UP000646827">
    <property type="component" value="Unassembled WGS sequence"/>
</dbReference>
<organism evidence="1 2">
    <name type="scientific">Circinella minor</name>
    <dbReference type="NCBI Taxonomy" id="1195481"/>
    <lineage>
        <taxon>Eukaryota</taxon>
        <taxon>Fungi</taxon>
        <taxon>Fungi incertae sedis</taxon>
        <taxon>Mucoromycota</taxon>
        <taxon>Mucoromycotina</taxon>
        <taxon>Mucoromycetes</taxon>
        <taxon>Mucorales</taxon>
        <taxon>Lichtheimiaceae</taxon>
        <taxon>Circinella</taxon>
    </lineage>
</organism>
<reference evidence="1 2" key="1">
    <citation type="submission" date="2020-12" db="EMBL/GenBank/DDBJ databases">
        <title>Metabolic potential, ecology and presence of endohyphal bacteria is reflected in genomic diversity of Mucoromycotina.</title>
        <authorList>
            <person name="Muszewska A."/>
            <person name="Okrasinska A."/>
            <person name="Steczkiewicz K."/>
            <person name="Drgas O."/>
            <person name="Orlowska M."/>
            <person name="Perlinska-Lenart U."/>
            <person name="Aleksandrzak-Piekarczyk T."/>
            <person name="Szatraj K."/>
            <person name="Zielenkiewicz U."/>
            <person name="Pilsyk S."/>
            <person name="Malc E."/>
            <person name="Mieczkowski P."/>
            <person name="Kruszewska J.S."/>
            <person name="Biernat P."/>
            <person name="Pawlowska J."/>
        </authorList>
    </citation>
    <scope>NUCLEOTIDE SEQUENCE [LARGE SCALE GENOMIC DNA]</scope>
    <source>
        <strain evidence="1 2">CBS 142.35</strain>
    </source>
</reference>
<accession>A0A8H7RR16</accession>
<comment type="caution">
    <text evidence="1">The sequence shown here is derived from an EMBL/GenBank/DDBJ whole genome shotgun (WGS) entry which is preliminary data.</text>
</comment>
<keyword evidence="2" id="KW-1185">Reference proteome</keyword>
<name>A0A8H7RR16_9FUNG</name>
<sequence length="135" mass="16205">MPANSLVLWNKYHERMSNDYFFQLHANMRHGQNELTEQEYEQLYQRTLGDIELQLQATGHHLTEFPILPQQFILEFDAPPHSVDVLARVEQDDYNSEEQHQLLDTMLPILNTATRPKRTIIELKFIIIKYYHYLY</sequence>
<dbReference type="AlphaFoldDB" id="A0A8H7RR16"/>
<protein>
    <submittedName>
        <fullName evidence="1">Uncharacterized protein</fullName>
    </submittedName>
</protein>
<dbReference type="OrthoDB" id="10588104at2759"/>
<evidence type="ECO:0000313" key="1">
    <source>
        <dbReference type="EMBL" id="KAG2215606.1"/>
    </source>
</evidence>
<gene>
    <name evidence="1" type="ORF">INT45_013092</name>
</gene>
<evidence type="ECO:0000313" key="2">
    <source>
        <dbReference type="Proteomes" id="UP000646827"/>
    </source>
</evidence>